<dbReference type="Gene3D" id="3.30.700.10">
    <property type="entry name" value="Glycoprotein, Type 4 Pilin"/>
    <property type="match status" value="1"/>
</dbReference>
<keyword evidence="1" id="KW-0812">Transmembrane</keyword>
<proteinExistence type="predicted"/>
<dbReference type="InterPro" id="IPR045584">
    <property type="entry name" value="Pilin-like"/>
</dbReference>
<dbReference type="SUPFAM" id="SSF54523">
    <property type="entry name" value="Pili subunits"/>
    <property type="match status" value="1"/>
</dbReference>
<dbReference type="AlphaFoldDB" id="A0A8J3F4B2"/>
<dbReference type="GO" id="GO:0043683">
    <property type="term" value="P:type IV pilus assembly"/>
    <property type="evidence" value="ECO:0007669"/>
    <property type="project" value="InterPro"/>
</dbReference>
<dbReference type="RefSeq" id="WP_188420421.1">
    <property type="nucleotide sequence ID" value="NZ_BMDP01000002.1"/>
</dbReference>
<evidence type="ECO:0000313" key="3">
    <source>
        <dbReference type="Proteomes" id="UP000627205"/>
    </source>
</evidence>
<keyword evidence="1" id="KW-0472">Membrane</keyword>
<keyword evidence="3" id="KW-1185">Reference proteome</keyword>
<comment type="caution">
    <text evidence="2">The sequence shown here is derived from an EMBL/GenBank/DDBJ whole genome shotgun (WGS) entry which is preliminary data.</text>
</comment>
<evidence type="ECO:0000256" key="1">
    <source>
        <dbReference type="SAM" id="Phobius"/>
    </source>
</evidence>
<dbReference type="Proteomes" id="UP000627205">
    <property type="component" value="Unassembled WGS sequence"/>
</dbReference>
<organism evidence="2 3">
    <name type="scientific">Oxalicibacterium solurbis</name>
    <dbReference type="NCBI Taxonomy" id="69280"/>
    <lineage>
        <taxon>Bacteria</taxon>
        <taxon>Pseudomonadati</taxon>
        <taxon>Pseudomonadota</taxon>
        <taxon>Betaproteobacteria</taxon>
        <taxon>Burkholderiales</taxon>
        <taxon>Oxalobacteraceae</taxon>
        <taxon>Oxalicibacterium</taxon>
    </lineage>
</organism>
<evidence type="ECO:0000313" key="2">
    <source>
        <dbReference type="EMBL" id="GGI54362.1"/>
    </source>
</evidence>
<gene>
    <name evidence="2" type="primary">pilE</name>
    <name evidence="2" type="ORF">GCM10011430_15360</name>
</gene>
<dbReference type="EMBL" id="BMDP01000002">
    <property type="protein sequence ID" value="GGI54362.1"/>
    <property type="molecule type" value="Genomic_DNA"/>
</dbReference>
<reference evidence="2" key="1">
    <citation type="journal article" date="2014" name="Int. J. Syst. Evol. Microbiol.">
        <title>Complete genome sequence of Corynebacterium casei LMG S-19264T (=DSM 44701T), isolated from a smear-ripened cheese.</title>
        <authorList>
            <consortium name="US DOE Joint Genome Institute (JGI-PGF)"/>
            <person name="Walter F."/>
            <person name="Albersmeier A."/>
            <person name="Kalinowski J."/>
            <person name="Ruckert C."/>
        </authorList>
    </citation>
    <scope>NUCLEOTIDE SEQUENCE</scope>
    <source>
        <strain evidence="2">CCM 7664</strain>
    </source>
</reference>
<dbReference type="NCBIfam" id="TIGR02532">
    <property type="entry name" value="IV_pilin_GFxxxE"/>
    <property type="match status" value="1"/>
</dbReference>
<feature type="transmembrane region" description="Helical" evidence="1">
    <location>
        <begin position="12"/>
        <end position="32"/>
    </location>
</feature>
<dbReference type="InterPro" id="IPR012902">
    <property type="entry name" value="N_methyl_site"/>
</dbReference>
<reference evidence="2" key="2">
    <citation type="submission" date="2020-09" db="EMBL/GenBank/DDBJ databases">
        <authorList>
            <person name="Sun Q."/>
            <person name="Sedlacek I."/>
        </authorList>
    </citation>
    <scope>NUCLEOTIDE SEQUENCE</scope>
    <source>
        <strain evidence="2">CCM 7664</strain>
    </source>
</reference>
<protein>
    <submittedName>
        <fullName evidence="2">Type 4 fimbrial biogenesis protein PilE</fullName>
    </submittedName>
</protein>
<keyword evidence="1" id="KW-1133">Transmembrane helix</keyword>
<dbReference type="Pfam" id="PF16732">
    <property type="entry name" value="ComP_DUS"/>
    <property type="match status" value="1"/>
</dbReference>
<accession>A0A8J3F4B2</accession>
<dbReference type="InterPro" id="IPR031982">
    <property type="entry name" value="PilE-like"/>
</dbReference>
<name>A0A8J3F4B2_9BURK</name>
<sequence>MRTMKMGGFTAVELMVVLIVMAILVAIAFPSYQESVLKSKRVEGRAALMKLMQQQERYYSLHARYLVFSVASDDEAQGFRWYSGDNPQNSLYEISAQACEGKDIRDCVKLRAVPGTQNVNRNYSDLACGTLVLTSEGNKSADADHCW</sequence>